<reference evidence="1 4" key="2">
    <citation type="submission" date="2020-12" db="EMBL/GenBank/DDBJ databases">
        <title>FDA dAtabase for Regulatory Grade micrObial Sequences (FDA-ARGOS): Supporting development and validation of Infectious Disease Dx tests.</title>
        <authorList>
            <person name="Sproer C."/>
            <person name="Gronow S."/>
            <person name="Severitt S."/>
            <person name="Schroder I."/>
            <person name="Tallon L."/>
            <person name="Sadzewicz L."/>
            <person name="Zhao X."/>
            <person name="Boylan J."/>
            <person name="Ott S."/>
            <person name="Bowen H."/>
            <person name="Vavikolanu K."/>
            <person name="Mehta A."/>
            <person name="Aluvathingal J."/>
            <person name="Nadendla S."/>
            <person name="Lowell S."/>
            <person name="Myers T."/>
            <person name="Yan Y."/>
            <person name="Sichtig H."/>
        </authorList>
    </citation>
    <scope>NUCLEOTIDE SEQUENCE [LARGE SCALE GENOMIC DNA]</scope>
    <source>
        <strain evidence="1 4">FDAARGOS_907</strain>
    </source>
</reference>
<protein>
    <recommendedName>
        <fullName evidence="5">CHAT domain-containing protein</fullName>
    </recommendedName>
</protein>
<dbReference type="RefSeq" id="WP_147424935.1">
    <property type="nucleotide sequence ID" value="NZ_CAMITG010000002.1"/>
</dbReference>
<evidence type="ECO:0000313" key="1">
    <source>
        <dbReference type="EMBL" id="QPS20667.1"/>
    </source>
</evidence>
<sequence>MSKLFLYDQASASTDTLNVMKKKKYVCTALTNDPNFFWQSILALELSSIFVLLSHGDKNGPLAVAGTVGDDIDLIRFSKIIKEKKLALYLLSCHTGLDPCGSTLTKNGLNFVAPKGAADFQTIGSEQISVFSKDGTTFPGWTGPLSPNRSNKALSLP</sequence>
<dbReference type="Proteomes" id="UP000594967">
    <property type="component" value="Chromosome"/>
</dbReference>
<accession>A0A2X4UN44</accession>
<reference evidence="2 3" key="1">
    <citation type="submission" date="2018-06" db="EMBL/GenBank/DDBJ databases">
        <authorList>
            <consortium name="Pathogen Informatics"/>
            <person name="Doyle S."/>
        </authorList>
    </citation>
    <scope>NUCLEOTIDE SEQUENCE [LARGE SCALE GENOMIC DNA]</scope>
    <source>
        <strain evidence="2 3">NCTC12961</strain>
    </source>
</reference>
<organism evidence="2 3">
    <name type="scientific">Serratia plymuthica</name>
    <dbReference type="NCBI Taxonomy" id="82996"/>
    <lineage>
        <taxon>Bacteria</taxon>
        <taxon>Pseudomonadati</taxon>
        <taxon>Pseudomonadota</taxon>
        <taxon>Gammaproteobacteria</taxon>
        <taxon>Enterobacterales</taxon>
        <taxon>Yersiniaceae</taxon>
        <taxon>Serratia</taxon>
    </lineage>
</organism>
<dbReference type="AlphaFoldDB" id="A0A2X4UN44"/>
<dbReference type="EMBL" id="LS483469">
    <property type="protein sequence ID" value="SQI41256.1"/>
    <property type="molecule type" value="Genomic_DNA"/>
</dbReference>
<proteinExistence type="predicted"/>
<evidence type="ECO:0000313" key="4">
    <source>
        <dbReference type="Proteomes" id="UP000594967"/>
    </source>
</evidence>
<gene>
    <name evidence="1" type="ORF">I6G64_24485</name>
    <name evidence="2" type="ORF">NCTC12961_03233</name>
</gene>
<evidence type="ECO:0008006" key="5">
    <source>
        <dbReference type="Google" id="ProtNLM"/>
    </source>
</evidence>
<name>A0A2X4UN44_SERPL</name>
<evidence type="ECO:0000313" key="3">
    <source>
        <dbReference type="Proteomes" id="UP000248897"/>
    </source>
</evidence>
<dbReference type="EMBL" id="CP065673">
    <property type="protein sequence ID" value="QPS20667.1"/>
    <property type="molecule type" value="Genomic_DNA"/>
</dbReference>
<dbReference type="Proteomes" id="UP000248897">
    <property type="component" value="Chromosome 1"/>
</dbReference>
<keyword evidence="4" id="KW-1185">Reference proteome</keyword>
<evidence type="ECO:0000313" key="2">
    <source>
        <dbReference type="EMBL" id="SQI41256.1"/>
    </source>
</evidence>